<feature type="region of interest" description="Disordered" evidence="3">
    <location>
        <begin position="63"/>
        <end position="86"/>
    </location>
</feature>
<dbReference type="OrthoDB" id="965929at2"/>
<dbReference type="Pfam" id="PF02604">
    <property type="entry name" value="PhdYeFM_antitox"/>
    <property type="match status" value="1"/>
</dbReference>
<evidence type="ECO:0000313" key="5">
    <source>
        <dbReference type="Proteomes" id="UP000019753"/>
    </source>
</evidence>
<dbReference type="Proteomes" id="UP000019753">
    <property type="component" value="Unassembled WGS sequence"/>
</dbReference>
<dbReference type="InterPro" id="IPR036165">
    <property type="entry name" value="YefM-like_sf"/>
</dbReference>
<comment type="caution">
    <text evidence="4">The sequence shown here is derived from an EMBL/GenBank/DDBJ whole genome shotgun (WGS) entry which is preliminary data.</text>
</comment>
<comment type="similarity">
    <text evidence="1 2">Belongs to the phD/YefM antitoxin family.</text>
</comment>
<evidence type="ECO:0000256" key="3">
    <source>
        <dbReference type="SAM" id="MobiDB-lite"/>
    </source>
</evidence>
<dbReference type="SUPFAM" id="SSF143120">
    <property type="entry name" value="YefM-like"/>
    <property type="match status" value="1"/>
</dbReference>
<dbReference type="NCBIfam" id="TIGR01552">
    <property type="entry name" value="phd_fam"/>
    <property type="match status" value="1"/>
</dbReference>
<evidence type="ECO:0000256" key="2">
    <source>
        <dbReference type="RuleBase" id="RU362080"/>
    </source>
</evidence>
<gene>
    <name evidence="4" type="ORF">N866_15940</name>
</gene>
<name>A0A021VS87_9CELL</name>
<dbReference type="InterPro" id="IPR006442">
    <property type="entry name" value="Antitoxin_Phd/YefM"/>
</dbReference>
<protein>
    <recommendedName>
        <fullName evidence="2">Antitoxin</fullName>
    </recommendedName>
</protein>
<proteinExistence type="inferred from homology"/>
<evidence type="ECO:0000256" key="1">
    <source>
        <dbReference type="ARBA" id="ARBA00009981"/>
    </source>
</evidence>
<keyword evidence="5" id="KW-1185">Reference proteome</keyword>
<dbReference type="AlphaFoldDB" id="A0A021VS87"/>
<reference evidence="4 5" key="1">
    <citation type="submission" date="2014-01" db="EMBL/GenBank/DDBJ databases">
        <title>Actinotalea ferrariae CF5-4.</title>
        <authorList>
            <person name="Chen F."/>
            <person name="Li Y."/>
            <person name="Wang G."/>
        </authorList>
    </citation>
    <scope>NUCLEOTIDE SEQUENCE [LARGE SCALE GENOMIC DNA]</scope>
    <source>
        <strain evidence="4 5">CF5-4</strain>
    </source>
</reference>
<comment type="function">
    <text evidence="2">Antitoxin component of a type II toxin-antitoxin (TA) system.</text>
</comment>
<dbReference type="EMBL" id="AXCW01000050">
    <property type="protein sequence ID" value="EYR64069.1"/>
    <property type="molecule type" value="Genomic_DNA"/>
</dbReference>
<organism evidence="4 5">
    <name type="scientific">Actinotalea ferrariae CF5-4</name>
    <dbReference type="NCBI Taxonomy" id="948458"/>
    <lineage>
        <taxon>Bacteria</taxon>
        <taxon>Bacillati</taxon>
        <taxon>Actinomycetota</taxon>
        <taxon>Actinomycetes</taxon>
        <taxon>Micrococcales</taxon>
        <taxon>Cellulomonadaceae</taxon>
        <taxon>Actinotalea</taxon>
    </lineage>
</organism>
<dbReference type="Gene3D" id="3.40.1620.10">
    <property type="entry name" value="YefM-like domain"/>
    <property type="match status" value="1"/>
</dbReference>
<evidence type="ECO:0000313" key="4">
    <source>
        <dbReference type="EMBL" id="EYR64069.1"/>
    </source>
</evidence>
<accession>A0A021VS87</accession>
<sequence>MPWQVQEAKQRLSEVLRAAEGGQPQVITRHGQDVAVVIDIASYRRLAGVQVELADFLRHGPSFDDLDLRRPKDRPREADIASVTDR</sequence>
<dbReference type="RefSeq" id="WP_034224425.1">
    <property type="nucleotide sequence ID" value="NZ_AXCW01000050.1"/>
</dbReference>